<dbReference type="Proteomes" id="UP001270362">
    <property type="component" value="Unassembled WGS sequence"/>
</dbReference>
<name>A0AAE0XG67_9PEZI</name>
<reference evidence="2" key="1">
    <citation type="journal article" date="2023" name="Mol. Phylogenet. Evol.">
        <title>Genome-scale phylogeny and comparative genomics of the fungal order Sordariales.</title>
        <authorList>
            <person name="Hensen N."/>
            <person name="Bonometti L."/>
            <person name="Westerberg I."/>
            <person name="Brannstrom I.O."/>
            <person name="Guillou S."/>
            <person name="Cros-Aarteil S."/>
            <person name="Calhoun S."/>
            <person name="Haridas S."/>
            <person name="Kuo A."/>
            <person name="Mondo S."/>
            <person name="Pangilinan J."/>
            <person name="Riley R."/>
            <person name="LaButti K."/>
            <person name="Andreopoulos B."/>
            <person name="Lipzen A."/>
            <person name="Chen C."/>
            <person name="Yan M."/>
            <person name="Daum C."/>
            <person name="Ng V."/>
            <person name="Clum A."/>
            <person name="Steindorff A."/>
            <person name="Ohm R.A."/>
            <person name="Martin F."/>
            <person name="Silar P."/>
            <person name="Natvig D.O."/>
            <person name="Lalanne C."/>
            <person name="Gautier V."/>
            <person name="Ament-Velasquez S.L."/>
            <person name="Kruys A."/>
            <person name="Hutchinson M.I."/>
            <person name="Powell A.J."/>
            <person name="Barry K."/>
            <person name="Miller A.N."/>
            <person name="Grigoriev I.V."/>
            <person name="Debuchy R."/>
            <person name="Gladieux P."/>
            <person name="Hiltunen Thoren M."/>
            <person name="Johannesson H."/>
        </authorList>
    </citation>
    <scope>NUCLEOTIDE SEQUENCE</scope>
    <source>
        <strain evidence="2">CBS 314.62</strain>
    </source>
</reference>
<reference evidence="2" key="2">
    <citation type="submission" date="2023-06" db="EMBL/GenBank/DDBJ databases">
        <authorList>
            <consortium name="Lawrence Berkeley National Laboratory"/>
            <person name="Haridas S."/>
            <person name="Hensen N."/>
            <person name="Bonometti L."/>
            <person name="Westerberg I."/>
            <person name="Brannstrom I.O."/>
            <person name="Guillou S."/>
            <person name="Cros-Aarteil S."/>
            <person name="Calhoun S."/>
            <person name="Kuo A."/>
            <person name="Mondo S."/>
            <person name="Pangilinan J."/>
            <person name="Riley R."/>
            <person name="Labutti K."/>
            <person name="Andreopoulos B."/>
            <person name="Lipzen A."/>
            <person name="Chen C."/>
            <person name="Yanf M."/>
            <person name="Daum C."/>
            <person name="Ng V."/>
            <person name="Clum A."/>
            <person name="Steindorff A."/>
            <person name="Ohm R."/>
            <person name="Martin F."/>
            <person name="Silar P."/>
            <person name="Natvig D."/>
            <person name="Lalanne C."/>
            <person name="Gautier V."/>
            <person name="Ament-Velasquez S.L."/>
            <person name="Kruys A."/>
            <person name="Hutchinson M.I."/>
            <person name="Powell A.J."/>
            <person name="Barry K."/>
            <person name="Miller A.N."/>
            <person name="Grigoriev I.V."/>
            <person name="Debuchy R."/>
            <person name="Gladieux P."/>
            <person name="Thoren M.H."/>
            <person name="Johannesson H."/>
        </authorList>
    </citation>
    <scope>NUCLEOTIDE SEQUENCE</scope>
    <source>
        <strain evidence="2">CBS 314.62</strain>
    </source>
</reference>
<organism evidence="2 3">
    <name type="scientific">Podospora appendiculata</name>
    <dbReference type="NCBI Taxonomy" id="314037"/>
    <lineage>
        <taxon>Eukaryota</taxon>
        <taxon>Fungi</taxon>
        <taxon>Dikarya</taxon>
        <taxon>Ascomycota</taxon>
        <taxon>Pezizomycotina</taxon>
        <taxon>Sordariomycetes</taxon>
        <taxon>Sordariomycetidae</taxon>
        <taxon>Sordariales</taxon>
        <taxon>Podosporaceae</taxon>
        <taxon>Podospora</taxon>
    </lineage>
</organism>
<feature type="transmembrane region" description="Helical" evidence="1">
    <location>
        <begin position="20"/>
        <end position="39"/>
    </location>
</feature>
<comment type="caution">
    <text evidence="2">The sequence shown here is derived from an EMBL/GenBank/DDBJ whole genome shotgun (WGS) entry which is preliminary data.</text>
</comment>
<keyword evidence="1" id="KW-0812">Transmembrane</keyword>
<keyword evidence="3" id="KW-1185">Reference proteome</keyword>
<sequence length="102" mass="11276">MEKRPSDPALPCPALPLFHLGYFCRCVLFSVLIALNWDCAKAKRVTVMRDVPPYLAAVHGWDRSMETWRGHGSGAKAHIRPHPGLGCCARSSNHIGTFVIHA</sequence>
<proteinExistence type="predicted"/>
<evidence type="ECO:0000313" key="2">
    <source>
        <dbReference type="EMBL" id="KAK3692822.1"/>
    </source>
</evidence>
<keyword evidence="1" id="KW-0472">Membrane</keyword>
<evidence type="ECO:0000313" key="3">
    <source>
        <dbReference type="Proteomes" id="UP001270362"/>
    </source>
</evidence>
<keyword evidence="1" id="KW-1133">Transmembrane helix</keyword>
<evidence type="ECO:0000256" key="1">
    <source>
        <dbReference type="SAM" id="Phobius"/>
    </source>
</evidence>
<gene>
    <name evidence="2" type="ORF">B0T22DRAFT_448262</name>
</gene>
<dbReference type="AlphaFoldDB" id="A0AAE0XG67"/>
<dbReference type="EMBL" id="JAULSO010000001">
    <property type="protein sequence ID" value="KAK3692822.1"/>
    <property type="molecule type" value="Genomic_DNA"/>
</dbReference>
<protein>
    <submittedName>
        <fullName evidence="2">Uncharacterized protein</fullName>
    </submittedName>
</protein>
<accession>A0AAE0XG67</accession>